<organism evidence="1 2">
    <name type="scientific">Erwinia phage PhiEaH1</name>
    <dbReference type="NCBI Taxonomy" id="1401669"/>
    <lineage>
        <taxon>Viruses</taxon>
        <taxon>Duplodnaviria</taxon>
        <taxon>Heunggongvirae</taxon>
        <taxon>Uroviricota</taxon>
        <taxon>Caudoviricetes</taxon>
        <taxon>Chimalliviridae</taxon>
        <taxon>Iapetusvirus</taxon>
        <taxon>Iapetusvirus EaH1</taxon>
    </lineage>
</organism>
<dbReference type="EMBL" id="KF623294">
    <property type="protein sequence ID" value="AGX01905.1"/>
    <property type="molecule type" value="Genomic_DNA"/>
</dbReference>
<protein>
    <submittedName>
        <fullName evidence="1">Uncharacterized protein</fullName>
    </submittedName>
</protein>
<evidence type="ECO:0000313" key="1">
    <source>
        <dbReference type="EMBL" id="AGX01905.1"/>
    </source>
</evidence>
<accession>W8CZZ7</accession>
<evidence type="ECO:0000313" key="2">
    <source>
        <dbReference type="Proteomes" id="UP000204235"/>
    </source>
</evidence>
<dbReference type="RefSeq" id="YP_009010236.1">
    <property type="nucleotide sequence ID" value="NC_023610.1"/>
</dbReference>
<dbReference type="GeneID" id="18501076"/>
<proteinExistence type="predicted"/>
<keyword evidence="2" id="KW-1185">Reference proteome</keyword>
<dbReference type="KEGG" id="vg:18501076"/>
<name>W8CZZ7_9CAUD</name>
<reference evidence="1 2" key="1">
    <citation type="journal article" date="2014" name="FEMS Microbiol. Lett.">
        <title>The genome of the Erwinia amylovora phage PhiEaH1 reveals greater diversity and broadens the applicability of phages for the treatment of fire blight.</title>
        <authorList>
            <person name="Meczker K."/>
            <person name="Domotor D."/>
            <person name="Vass J."/>
            <person name="Rakhely G."/>
            <person name="Schneider G."/>
            <person name="Kovacs T."/>
        </authorList>
    </citation>
    <scope>NUCLEOTIDE SEQUENCE [LARGE SCALE GENOMIC DNA]</scope>
</reference>
<dbReference type="Proteomes" id="UP000204235">
    <property type="component" value="Segment"/>
</dbReference>
<sequence length="117" mass="13118">MNLKEIQFAYRNLQMAFKTNLGQYAVVLPAAHVVHGDGNATLAMNIQVDKRVFSKLVQEFRGGNQVDREDGPHLRIETRMFGLIDIVAASYPTMMKNEVLVMTPEAISLKIDRAGNK</sequence>